<dbReference type="Gene3D" id="1.25.40.10">
    <property type="entry name" value="Tetratricopeptide repeat domain"/>
    <property type="match status" value="1"/>
</dbReference>
<evidence type="ECO:0008006" key="7">
    <source>
        <dbReference type="Google" id="ProtNLM"/>
    </source>
</evidence>
<evidence type="ECO:0000256" key="1">
    <source>
        <dbReference type="ARBA" id="ARBA00022737"/>
    </source>
</evidence>
<dbReference type="EMBL" id="JAXLPB010000004">
    <property type="protein sequence ID" value="MDY8110128.1"/>
    <property type="molecule type" value="Genomic_DNA"/>
</dbReference>
<reference evidence="5 6" key="1">
    <citation type="submission" date="2023-12" db="EMBL/GenBank/DDBJ databases">
        <title>Description of Novel Strain Fulvimarina sp. 2208YS6-2-32 isolated from Uroteuthis (Photololigo) edulis.</title>
        <authorList>
            <person name="Park J.-S."/>
        </authorList>
    </citation>
    <scope>NUCLEOTIDE SEQUENCE [LARGE SCALE GENOMIC DNA]</scope>
    <source>
        <strain evidence="5 6">2208YS6-2-32</strain>
    </source>
</reference>
<dbReference type="PANTHER" id="PTHR16193">
    <property type="entry name" value="TETRATRICOPEPTIDE REPEAT PROTEIN 27"/>
    <property type="match status" value="1"/>
</dbReference>
<evidence type="ECO:0000313" key="6">
    <source>
        <dbReference type="Proteomes" id="UP001294412"/>
    </source>
</evidence>
<dbReference type="PANTHER" id="PTHR16193:SF0">
    <property type="entry name" value="TETRATRICOPEPTIDE REPEAT PROTEIN 27"/>
    <property type="match status" value="1"/>
</dbReference>
<feature type="repeat" description="TPR" evidence="3">
    <location>
        <begin position="110"/>
        <end position="143"/>
    </location>
</feature>
<accession>A0ABU5I436</accession>
<dbReference type="SUPFAM" id="SSF48452">
    <property type="entry name" value="TPR-like"/>
    <property type="match status" value="1"/>
</dbReference>
<evidence type="ECO:0000313" key="5">
    <source>
        <dbReference type="EMBL" id="MDY8110128.1"/>
    </source>
</evidence>
<dbReference type="PROSITE" id="PS50005">
    <property type="entry name" value="TPR"/>
    <property type="match status" value="1"/>
</dbReference>
<keyword evidence="6" id="KW-1185">Reference proteome</keyword>
<keyword evidence="4" id="KW-0732">Signal</keyword>
<sequence>MIKFPTALLVTGVLVLTACQSADLNAGSTGLFGYPASSSSLLHARKIEARTQFRAENYAASFDIFKEISEAHPRDSDAWLGLAASADRLQRFDTADSAYSRLSSLKPGDPTVYNNLGYSHLLRGNVKTAYAYLAQARQLAPGSRRIANNLQLIRSRATPKATR</sequence>
<dbReference type="RefSeq" id="WP_322187653.1">
    <property type="nucleotide sequence ID" value="NZ_JAXLPB010000004.1"/>
</dbReference>
<dbReference type="InterPro" id="IPR044244">
    <property type="entry name" value="TTC27/Emw1"/>
</dbReference>
<evidence type="ECO:0000256" key="4">
    <source>
        <dbReference type="SAM" id="SignalP"/>
    </source>
</evidence>
<organism evidence="5 6">
    <name type="scientific">Fulvimarina uroteuthidis</name>
    <dbReference type="NCBI Taxonomy" id="3098149"/>
    <lineage>
        <taxon>Bacteria</taxon>
        <taxon>Pseudomonadati</taxon>
        <taxon>Pseudomonadota</taxon>
        <taxon>Alphaproteobacteria</taxon>
        <taxon>Hyphomicrobiales</taxon>
        <taxon>Aurantimonadaceae</taxon>
        <taxon>Fulvimarina</taxon>
    </lineage>
</organism>
<dbReference type="InterPro" id="IPR011990">
    <property type="entry name" value="TPR-like_helical_dom_sf"/>
</dbReference>
<evidence type="ECO:0000256" key="2">
    <source>
        <dbReference type="ARBA" id="ARBA00022803"/>
    </source>
</evidence>
<keyword evidence="1" id="KW-0677">Repeat</keyword>
<proteinExistence type="predicted"/>
<dbReference type="InterPro" id="IPR019734">
    <property type="entry name" value="TPR_rpt"/>
</dbReference>
<dbReference type="Proteomes" id="UP001294412">
    <property type="component" value="Unassembled WGS sequence"/>
</dbReference>
<keyword evidence="2 3" id="KW-0802">TPR repeat</keyword>
<dbReference type="PROSITE" id="PS51257">
    <property type="entry name" value="PROKAR_LIPOPROTEIN"/>
    <property type="match status" value="1"/>
</dbReference>
<protein>
    <recommendedName>
        <fullName evidence="7">Tetratricopeptide repeat protein</fullName>
    </recommendedName>
</protein>
<gene>
    <name evidence="5" type="ORF">U0C82_13355</name>
</gene>
<dbReference type="Pfam" id="PF13432">
    <property type="entry name" value="TPR_16"/>
    <property type="match status" value="1"/>
</dbReference>
<dbReference type="SMART" id="SM00028">
    <property type="entry name" value="TPR"/>
    <property type="match status" value="2"/>
</dbReference>
<feature type="signal peptide" evidence="4">
    <location>
        <begin position="1"/>
        <end position="22"/>
    </location>
</feature>
<name>A0ABU5I436_9HYPH</name>
<evidence type="ECO:0000256" key="3">
    <source>
        <dbReference type="PROSITE-ProRule" id="PRU00339"/>
    </source>
</evidence>
<comment type="caution">
    <text evidence="5">The sequence shown here is derived from an EMBL/GenBank/DDBJ whole genome shotgun (WGS) entry which is preliminary data.</text>
</comment>
<feature type="chain" id="PRO_5046079851" description="Tetratricopeptide repeat protein" evidence="4">
    <location>
        <begin position="23"/>
        <end position="163"/>
    </location>
</feature>